<proteinExistence type="predicted"/>
<accession>A0A848P8X5</accession>
<evidence type="ECO:0000313" key="2">
    <source>
        <dbReference type="Proteomes" id="UP000575469"/>
    </source>
</evidence>
<dbReference type="EMBL" id="JABBZM010000077">
    <property type="protein sequence ID" value="NMV42200.1"/>
    <property type="molecule type" value="Genomic_DNA"/>
</dbReference>
<comment type="caution">
    <text evidence="1">The sequence shown here is derived from an EMBL/GenBank/DDBJ whole genome shotgun (WGS) entry which is preliminary data.</text>
</comment>
<feature type="non-terminal residue" evidence="1">
    <location>
        <position position="67"/>
    </location>
</feature>
<name>A0A848P8X5_9RALS</name>
<dbReference type="Proteomes" id="UP000575469">
    <property type="component" value="Unassembled WGS sequence"/>
</dbReference>
<dbReference type="AlphaFoldDB" id="A0A848P8X5"/>
<protein>
    <submittedName>
        <fullName evidence="1">Uncharacterized protein</fullName>
    </submittedName>
</protein>
<sequence>MEPSPRTAAAVKSGACLLTSTLIARLLEGWVPPGDARLPEEYAAQVTQPRRCIEMSNFNSHDRVSLC</sequence>
<evidence type="ECO:0000313" key="1">
    <source>
        <dbReference type="EMBL" id="NMV42200.1"/>
    </source>
</evidence>
<organism evidence="1 2">
    <name type="scientific">Ralstonia insidiosa</name>
    <dbReference type="NCBI Taxonomy" id="190721"/>
    <lineage>
        <taxon>Bacteria</taxon>
        <taxon>Pseudomonadati</taxon>
        <taxon>Pseudomonadota</taxon>
        <taxon>Betaproteobacteria</taxon>
        <taxon>Burkholderiales</taxon>
        <taxon>Burkholderiaceae</taxon>
        <taxon>Ralstonia</taxon>
    </lineage>
</organism>
<reference evidence="1 2" key="1">
    <citation type="submission" date="2020-04" db="EMBL/GenBank/DDBJ databases">
        <title>Ralstonia insidiosa genome sequencing and assembly.</title>
        <authorList>
            <person name="Martins R.C.R."/>
            <person name="Perdigao-Neto L.V."/>
            <person name="Levin A.S.S."/>
            <person name="Costa S.F."/>
        </authorList>
    </citation>
    <scope>NUCLEOTIDE SEQUENCE [LARGE SCALE GENOMIC DNA]</scope>
    <source>
        <strain evidence="1 2">5047</strain>
    </source>
</reference>
<gene>
    <name evidence="1" type="ORF">HGR00_30335</name>
</gene>